<evidence type="ECO:0000259" key="5">
    <source>
        <dbReference type="SMART" id="SM00722"/>
    </source>
</evidence>
<dbReference type="Proteomes" id="UP001501337">
    <property type="component" value="Unassembled WGS sequence"/>
</dbReference>
<dbReference type="Gene3D" id="2.160.20.10">
    <property type="entry name" value="Single-stranded right-handed beta-helix, Pectin lyase-like"/>
    <property type="match status" value="1"/>
</dbReference>
<feature type="chain" id="PRO_5045825019" evidence="4">
    <location>
        <begin position="26"/>
        <end position="350"/>
    </location>
</feature>
<keyword evidence="7" id="KW-1185">Reference proteome</keyword>
<dbReference type="InterPro" id="IPR007742">
    <property type="entry name" value="NosD_dom"/>
</dbReference>
<dbReference type="InterPro" id="IPR012334">
    <property type="entry name" value="Pectin_lyas_fold"/>
</dbReference>
<feature type="domain" description="Carbohydrate-binding/sugar hydrolysis" evidence="5">
    <location>
        <begin position="123"/>
        <end position="265"/>
    </location>
</feature>
<accession>A0ABP7P2M1</accession>
<protein>
    <submittedName>
        <fullName evidence="6">Type III secretion-associated outer membrane-bound protein HpaM</fullName>
    </submittedName>
</protein>
<proteinExistence type="predicted"/>
<dbReference type="InterPro" id="IPR011050">
    <property type="entry name" value="Pectin_lyase_fold/virulence"/>
</dbReference>
<feature type="signal peptide" evidence="4">
    <location>
        <begin position="1"/>
        <end position="25"/>
    </location>
</feature>
<evidence type="ECO:0000256" key="1">
    <source>
        <dbReference type="ARBA" id="ARBA00004906"/>
    </source>
</evidence>
<dbReference type="SMART" id="SM00722">
    <property type="entry name" value="CASH"/>
    <property type="match status" value="1"/>
</dbReference>
<dbReference type="PANTHER" id="PTHR22990">
    <property type="entry name" value="F-BOX ONLY PROTEIN"/>
    <property type="match status" value="1"/>
</dbReference>
<dbReference type="Pfam" id="PF05048">
    <property type="entry name" value="NosD"/>
    <property type="match status" value="1"/>
</dbReference>
<dbReference type="RefSeq" id="WP_344805045.1">
    <property type="nucleotide sequence ID" value="NZ_BAABBO010000007.1"/>
</dbReference>
<dbReference type="InterPro" id="IPR051550">
    <property type="entry name" value="SCF-Subunits/Alg-Epimerases"/>
</dbReference>
<reference evidence="7" key="1">
    <citation type="journal article" date="2019" name="Int. J. Syst. Evol. Microbiol.">
        <title>The Global Catalogue of Microorganisms (GCM) 10K type strain sequencing project: providing services to taxonomists for standard genome sequencing and annotation.</title>
        <authorList>
            <consortium name="The Broad Institute Genomics Platform"/>
            <consortium name="The Broad Institute Genome Sequencing Center for Infectious Disease"/>
            <person name="Wu L."/>
            <person name="Ma J."/>
        </authorList>
    </citation>
    <scope>NUCLEOTIDE SEQUENCE [LARGE SCALE GENOMIC DNA]</scope>
    <source>
        <strain evidence="7">JCM 17555</strain>
    </source>
</reference>
<name>A0ABP7P2M1_9GAMM</name>
<comment type="pathway">
    <text evidence="1">Protein modification; protein ubiquitination.</text>
</comment>
<dbReference type="SMART" id="SM00710">
    <property type="entry name" value="PbH1"/>
    <property type="match status" value="6"/>
</dbReference>
<gene>
    <name evidence="6" type="primary">hpaM</name>
    <name evidence="6" type="ORF">GCM10022278_15800</name>
</gene>
<evidence type="ECO:0000256" key="4">
    <source>
        <dbReference type="SAM" id="SignalP"/>
    </source>
</evidence>
<dbReference type="EMBL" id="BAABBO010000007">
    <property type="protein sequence ID" value="GAA3958184.1"/>
    <property type="molecule type" value="Genomic_DNA"/>
</dbReference>
<evidence type="ECO:0000313" key="6">
    <source>
        <dbReference type="EMBL" id="GAA3958184.1"/>
    </source>
</evidence>
<dbReference type="SUPFAM" id="SSF51126">
    <property type="entry name" value="Pectin lyase-like"/>
    <property type="match status" value="1"/>
</dbReference>
<dbReference type="InterPro" id="IPR006626">
    <property type="entry name" value="PbH1"/>
</dbReference>
<comment type="caution">
    <text evidence="6">The sequence shown here is derived from an EMBL/GenBank/DDBJ whole genome shotgun (WGS) entry which is preliminary data.</text>
</comment>
<keyword evidence="3" id="KW-0833">Ubl conjugation pathway</keyword>
<evidence type="ECO:0000256" key="2">
    <source>
        <dbReference type="ARBA" id="ARBA00022737"/>
    </source>
</evidence>
<dbReference type="PANTHER" id="PTHR22990:SF15">
    <property type="entry name" value="F-BOX ONLY PROTEIN 10"/>
    <property type="match status" value="1"/>
</dbReference>
<keyword evidence="2" id="KW-0677">Repeat</keyword>
<evidence type="ECO:0000256" key="3">
    <source>
        <dbReference type="ARBA" id="ARBA00022786"/>
    </source>
</evidence>
<dbReference type="InterPro" id="IPR022441">
    <property type="entry name" value="Para_beta_helix_rpt-2"/>
</dbReference>
<dbReference type="NCBIfam" id="TIGR03804">
    <property type="entry name" value="para_beta_helix"/>
    <property type="match status" value="1"/>
</dbReference>
<sequence>MSGMQLALFSGLINGLLMFSQFASAAATPPCTRQLTPDDDLAAVFRNLPEQGDHQTLCLGAGDYHLDGMVEIRRSQVTLRGEGKEKTFLRMKAGVSSPVLVIGDAHHQEPDRTISNVRIEALAIRGSRESTTEFFPSLPYLSNSALIVRRGANITLQDLDVRHCRSACVLTEYNSSDILLANSHISDAQWDGISLNRAGPTSLVGNTIRDNVAAGITVEYMTASVFRNNIIAGNGSHGVYLADAEHNEIRDNEIEDNHLAGIFLTCSIQDHEAVQCWEGSISRDNRFIDNVFSDNRFGYQVAVDQSANCLGWDSPRNVSSGDSFLLSPNHEPSWENFGRCLSYQGSHTVR</sequence>
<keyword evidence="4" id="KW-0732">Signal</keyword>
<dbReference type="InterPro" id="IPR006633">
    <property type="entry name" value="Carb-bd_sugar_hydrolysis-dom"/>
</dbReference>
<evidence type="ECO:0000313" key="7">
    <source>
        <dbReference type="Proteomes" id="UP001501337"/>
    </source>
</evidence>
<organism evidence="6 7">
    <name type="scientific">Allohahella marinimesophila</name>
    <dbReference type="NCBI Taxonomy" id="1054972"/>
    <lineage>
        <taxon>Bacteria</taxon>
        <taxon>Pseudomonadati</taxon>
        <taxon>Pseudomonadota</taxon>
        <taxon>Gammaproteobacteria</taxon>
        <taxon>Oceanospirillales</taxon>
        <taxon>Hahellaceae</taxon>
        <taxon>Allohahella</taxon>
    </lineage>
</organism>